<dbReference type="Gene3D" id="3.40.525.10">
    <property type="entry name" value="CRAL-TRIO lipid binding domain"/>
    <property type="match status" value="1"/>
</dbReference>
<feature type="domain" description="CRAL-TRIO" evidence="1">
    <location>
        <begin position="259"/>
        <end position="435"/>
    </location>
</feature>
<sequence>MRSMGSAVSRQSQISVYYDASDGCDDAAADDDDDANFDNDTFDFDDTLQIDGQYFFTAMDDPTISQEAFDGIRLYPPLPTTCPDPVPPRSPISTANMQTLLHDYQHEADDTPAKQLDIEANLAASQVGIALEMQAKRLLALNEDAPIEYMDECTHQLLHELKRGNVREKGFPGELTTAELEAVKRFQYELQTRTDRIYHQIVHSFGEVESEAYALCRFLRARQFDVDKVFELLDVAKEHFAIAKACNFYPDLEKDMGVSRSVFLSQYPAVFCGNAKNGCPVMYLKLGSIQPEGIKCVVSLDKVDRFFWNDLMYTFTSVLKEGGRRNPHFVRTENIAVYDLKGVSRSQITSDTFEMIKIGNQVMTSFPETLHCLLIINAPTWFGVVWSVAKKLIDARTASKIEVFTNSKTGLKRMVELIDESQISSDCGGTGPTLAEAASSEAGSKRVVLNKLMRLTKKSPEYSYNFELLDDKQITLTIYTRCKEGATAGLYRSTTTGATETETRVTEIDIVGEQDDVPYSRTIGGIVGPGNFTVRLKGKSQHGVFLLLGTINS</sequence>
<dbReference type="Pfam" id="PF00650">
    <property type="entry name" value="CRAL_TRIO"/>
    <property type="match status" value="1"/>
</dbReference>
<dbReference type="SUPFAM" id="SSF52087">
    <property type="entry name" value="CRAL/TRIO domain"/>
    <property type="match status" value="1"/>
</dbReference>
<proteinExistence type="predicted"/>
<dbReference type="SMART" id="SM00516">
    <property type="entry name" value="SEC14"/>
    <property type="match status" value="1"/>
</dbReference>
<gene>
    <name evidence="2" type="ORF">ACHAWU_010200</name>
</gene>
<dbReference type="CDD" id="cd00170">
    <property type="entry name" value="SEC14"/>
    <property type="match status" value="1"/>
</dbReference>
<dbReference type="InterPro" id="IPR036273">
    <property type="entry name" value="CRAL/TRIO_N_dom_sf"/>
</dbReference>
<reference evidence="2 3" key="1">
    <citation type="submission" date="2024-10" db="EMBL/GenBank/DDBJ databases">
        <title>Updated reference genomes for cyclostephanoid diatoms.</title>
        <authorList>
            <person name="Roberts W.R."/>
            <person name="Alverson A.J."/>
        </authorList>
    </citation>
    <scope>NUCLEOTIDE SEQUENCE [LARGE SCALE GENOMIC DNA]</scope>
    <source>
        <strain evidence="2 3">AJA232-27</strain>
    </source>
</reference>
<dbReference type="PANTHER" id="PTHR45657">
    <property type="entry name" value="CRAL-TRIO DOMAIN-CONTAINING PROTEIN YKL091C-RELATED"/>
    <property type="match status" value="1"/>
</dbReference>
<dbReference type="Proteomes" id="UP001530293">
    <property type="component" value="Unassembled WGS sequence"/>
</dbReference>
<dbReference type="InterPro" id="IPR051026">
    <property type="entry name" value="PI/PC_transfer"/>
</dbReference>
<dbReference type="InterPro" id="IPR001251">
    <property type="entry name" value="CRAL-TRIO_dom"/>
</dbReference>
<protein>
    <recommendedName>
        <fullName evidence="1">CRAL-TRIO domain-containing protein</fullName>
    </recommendedName>
</protein>
<dbReference type="SUPFAM" id="SSF46938">
    <property type="entry name" value="CRAL/TRIO N-terminal domain"/>
    <property type="match status" value="1"/>
</dbReference>
<name>A0ABD3MGL0_9STRA</name>
<dbReference type="AlphaFoldDB" id="A0ABD3MGL0"/>
<dbReference type="InterPro" id="IPR036865">
    <property type="entry name" value="CRAL-TRIO_dom_sf"/>
</dbReference>
<dbReference type="EMBL" id="JALLBG020000152">
    <property type="protein sequence ID" value="KAL3761287.1"/>
    <property type="molecule type" value="Genomic_DNA"/>
</dbReference>
<accession>A0ABD3MGL0</accession>
<keyword evidence="3" id="KW-1185">Reference proteome</keyword>
<evidence type="ECO:0000259" key="1">
    <source>
        <dbReference type="PROSITE" id="PS50191"/>
    </source>
</evidence>
<evidence type="ECO:0000313" key="2">
    <source>
        <dbReference type="EMBL" id="KAL3761287.1"/>
    </source>
</evidence>
<comment type="caution">
    <text evidence="2">The sequence shown here is derived from an EMBL/GenBank/DDBJ whole genome shotgun (WGS) entry which is preliminary data.</text>
</comment>
<organism evidence="2 3">
    <name type="scientific">Discostella pseudostelligera</name>
    <dbReference type="NCBI Taxonomy" id="259834"/>
    <lineage>
        <taxon>Eukaryota</taxon>
        <taxon>Sar</taxon>
        <taxon>Stramenopiles</taxon>
        <taxon>Ochrophyta</taxon>
        <taxon>Bacillariophyta</taxon>
        <taxon>Coscinodiscophyceae</taxon>
        <taxon>Thalassiosirophycidae</taxon>
        <taxon>Stephanodiscales</taxon>
        <taxon>Stephanodiscaceae</taxon>
        <taxon>Discostella</taxon>
    </lineage>
</organism>
<dbReference type="PANTHER" id="PTHR45657:SF1">
    <property type="entry name" value="CRAL-TRIO DOMAIN-CONTAINING PROTEIN YKL091C-RELATED"/>
    <property type="match status" value="1"/>
</dbReference>
<evidence type="ECO:0000313" key="3">
    <source>
        <dbReference type="Proteomes" id="UP001530293"/>
    </source>
</evidence>
<dbReference type="PROSITE" id="PS50191">
    <property type="entry name" value="CRAL_TRIO"/>
    <property type="match status" value="1"/>
</dbReference>